<dbReference type="InterPro" id="IPR002478">
    <property type="entry name" value="PUA"/>
</dbReference>
<feature type="binding site" evidence="8">
    <location>
        <begin position="210"/>
        <end position="216"/>
    </location>
    <ligand>
        <name>ATP</name>
        <dbReference type="ChEBI" id="CHEBI:30616"/>
    </ligand>
</feature>
<dbReference type="CDD" id="cd21157">
    <property type="entry name" value="PUA_G5K"/>
    <property type="match status" value="1"/>
</dbReference>
<evidence type="ECO:0000256" key="1">
    <source>
        <dbReference type="ARBA" id="ARBA00022490"/>
    </source>
</evidence>
<keyword evidence="7 8" id="KW-0067">ATP-binding</keyword>
<dbReference type="Proteomes" id="UP001237207">
    <property type="component" value="Unassembled WGS sequence"/>
</dbReference>
<feature type="binding site" evidence="8">
    <location>
        <position position="136"/>
    </location>
    <ligand>
        <name>substrate</name>
    </ligand>
</feature>
<dbReference type="InterPro" id="IPR036974">
    <property type="entry name" value="PUA_sf"/>
</dbReference>
<dbReference type="SMART" id="SM00359">
    <property type="entry name" value="PUA"/>
    <property type="match status" value="1"/>
</dbReference>
<dbReference type="EC" id="2.7.2.11" evidence="8"/>
<dbReference type="InterPro" id="IPR019797">
    <property type="entry name" value="Glutamate_5-kinase_CS"/>
</dbReference>
<dbReference type="InterPro" id="IPR001048">
    <property type="entry name" value="Asp/Glu/Uridylate_kinase"/>
</dbReference>
<keyword evidence="5 8" id="KW-0547">Nucleotide-binding</keyword>
<dbReference type="GO" id="GO:0003723">
    <property type="term" value="F:RNA binding"/>
    <property type="evidence" value="ECO:0007669"/>
    <property type="project" value="InterPro"/>
</dbReference>
<dbReference type="RefSeq" id="WP_307255617.1">
    <property type="nucleotide sequence ID" value="NZ_JAUSUC010000001.1"/>
</dbReference>
<dbReference type="CDD" id="cd04242">
    <property type="entry name" value="AAK_G5K_ProB"/>
    <property type="match status" value="1"/>
</dbReference>
<keyword evidence="6 8" id="KW-0418">Kinase</keyword>
<dbReference type="Gene3D" id="2.30.130.10">
    <property type="entry name" value="PUA domain"/>
    <property type="match status" value="1"/>
</dbReference>
<keyword evidence="11" id="KW-1185">Reference proteome</keyword>
<dbReference type="InterPro" id="IPR011529">
    <property type="entry name" value="Glu_5kinase"/>
</dbReference>
<dbReference type="InterPro" id="IPR036393">
    <property type="entry name" value="AceGlu_kinase-like_sf"/>
</dbReference>
<dbReference type="Pfam" id="PF01472">
    <property type="entry name" value="PUA"/>
    <property type="match status" value="1"/>
</dbReference>
<dbReference type="GO" id="GO:0004349">
    <property type="term" value="F:glutamate 5-kinase activity"/>
    <property type="evidence" value="ECO:0007669"/>
    <property type="project" value="UniProtKB-UniRule"/>
</dbReference>
<reference evidence="10" key="1">
    <citation type="submission" date="2023-07" db="EMBL/GenBank/DDBJ databases">
        <title>Genomic Encyclopedia of Type Strains, Phase IV (KMG-IV): sequencing the most valuable type-strain genomes for metagenomic binning, comparative biology and taxonomic classification.</title>
        <authorList>
            <person name="Goeker M."/>
        </authorList>
    </citation>
    <scope>NUCLEOTIDE SEQUENCE</scope>
    <source>
        <strain evidence="10">DSM 23947</strain>
    </source>
</reference>
<gene>
    <name evidence="8" type="primary">proB</name>
    <name evidence="10" type="ORF">J2S13_000023</name>
</gene>
<evidence type="ECO:0000313" key="11">
    <source>
        <dbReference type="Proteomes" id="UP001237207"/>
    </source>
</evidence>
<dbReference type="InterPro" id="IPR005715">
    <property type="entry name" value="Glu_5kinase/COase_Synthase"/>
</dbReference>
<dbReference type="InterPro" id="IPR015947">
    <property type="entry name" value="PUA-like_sf"/>
</dbReference>
<dbReference type="SUPFAM" id="SSF53633">
    <property type="entry name" value="Carbamate kinase-like"/>
    <property type="match status" value="1"/>
</dbReference>
<dbReference type="PANTHER" id="PTHR43654">
    <property type="entry name" value="GLUTAMATE 5-KINASE"/>
    <property type="match status" value="1"/>
</dbReference>
<dbReference type="GO" id="GO:0005524">
    <property type="term" value="F:ATP binding"/>
    <property type="evidence" value="ECO:0007669"/>
    <property type="project" value="UniProtKB-KW"/>
</dbReference>
<dbReference type="EMBL" id="JAUSUC010000001">
    <property type="protein sequence ID" value="MDQ0213629.1"/>
    <property type="molecule type" value="Genomic_DNA"/>
</dbReference>
<feature type="binding site" evidence="8">
    <location>
        <begin position="168"/>
        <end position="169"/>
    </location>
    <ligand>
        <name>ATP</name>
        <dbReference type="ChEBI" id="CHEBI:30616"/>
    </ligand>
</feature>
<evidence type="ECO:0000256" key="3">
    <source>
        <dbReference type="ARBA" id="ARBA00022650"/>
    </source>
</evidence>
<dbReference type="Gene3D" id="3.40.1160.10">
    <property type="entry name" value="Acetylglutamate kinase-like"/>
    <property type="match status" value="1"/>
</dbReference>
<evidence type="ECO:0000313" key="10">
    <source>
        <dbReference type="EMBL" id="MDQ0213629.1"/>
    </source>
</evidence>
<dbReference type="InterPro" id="IPR001057">
    <property type="entry name" value="Glu/AcGlu_kinase"/>
</dbReference>
<dbReference type="PROSITE" id="PS50890">
    <property type="entry name" value="PUA"/>
    <property type="match status" value="1"/>
</dbReference>
<feature type="binding site" evidence="8">
    <location>
        <position position="49"/>
    </location>
    <ligand>
        <name>substrate</name>
    </ligand>
</feature>
<feature type="domain" description="PUA" evidence="9">
    <location>
        <begin position="277"/>
        <end position="359"/>
    </location>
</feature>
<comment type="caution">
    <text evidence="10">The sequence shown here is derived from an EMBL/GenBank/DDBJ whole genome shotgun (WGS) entry which is preliminary data.</text>
</comment>
<dbReference type="HAMAP" id="MF_00456">
    <property type="entry name" value="ProB"/>
    <property type="match status" value="1"/>
</dbReference>
<keyword evidence="1 8" id="KW-0963">Cytoplasm</keyword>
<dbReference type="FunFam" id="3.40.1160.10:FF:000018">
    <property type="entry name" value="Glutamate 5-kinase"/>
    <property type="match status" value="1"/>
</dbReference>
<keyword evidence="3 8" id="KW-0641">Proline biosynthesis</keyword>
<proteinExistence type="inferred from homology"/>
<dbReference type="AlphaFoldDB" id="A0AAJ1SVZ9"/>
<evidence type="ECO:0000256" key="2">
    <source>
        <dbReference type="ARBA" id="ARBA00022605"/>
    </source>
</evidence>
<dbReference type="Pfam" id="PF00696">
    <property type="entry name" value="AA_kinase"/>
    <property type="match status" value="1"/>
</dbReference>
<dbReference type="NCBIfam" id="TIGR01027">
    <property type="entry name" value="proB"/>
    <property type="match status" value="1"/>
</dbReference>
<comment type="similarity">
    <text evidence="8">Belongs to the glutamate 5-kinase family.</text>
</comment>
<dbReference type="PRINTS" id="PR00474">
    <property type="entry name" value="GLU5KINASE"/>
</dbReference>
<comment type="subcellular location">
    <subcellularLocation>
        <location evidence="8">Cytoplasm</location>
    </subcellularLocation>
</comment>
<dbReference type="GO" id="GO:0005829">
    <property type="term" value="C:cytosol"/>
    <property type="evidence" value="ECO:0007669"/>
    <property type="project" value="TreeGrafter"/>
</dbReference>
<evidence type="ECO:0000259" key="9">
    <source>
        <dbReference type="SMART" id="SM00359"/>
    </source>
</evidence>
<dbReference type="GO" id="GO:0055129">
    <property type="term" value="P:L-proline biosynthetic process"/>
    <property type="evidence" value="ECO:0007669"/>
    <property type="project" value="UniProtKB-UniRule"/>
</dbReference>
<dbReference type="PANTHER" id="PTHR43654:SF1">
    <property type="entry name" value="ISOPENTENYL PHOSPHATE KINASE"/>
    <property type="match status" value="1"/>
</dbReference>
<evidence type="ECO:0000256" key="6">
    <source>
        <dbReference type="ARBA" id="ARBA00022777"/>
    </source>
</evidence>
<comment type="function">
    <text evidence="8">Catalyzes the transfer of a phosphate group to glutamate to form L-glutamate 5-phosphate.</text>
</comment>
<comment type="catalytic activity">
    <reaction evidence="8">
        <text>L-glutamate + ATP = L-glutamyl 5-phosphate + ADP</text>
        <dbReference type="Rhea" id="RHEA:14877"/>
        <dbReference type="ChEBI" id="CHEBI:29985"/>
        <dbReference type="ChEBI" id="CHEBI:30616"/>
        <dbReference type="ChEBI" id="CHEBI:58274"/>
        <dbReference type="ChEBI" id="CHEBI:456216"/>
        <dbReference type="EC" id="2.7.2.11"/>
    </reaction>
</comment>
<evidence type="ECO:0000256" key="7">
    <source>
        <dbReference type="ARBA" id="ARBA00022840"/>
    </source>
</evidence>
<evidence type="ECO:0000256" key="5">
    <source>
        <dbReference type="ARBA" id="ARBA00022741"/>
    </source>
</evidence>
<keyword evidence="2 8" id="KW-0028">Amino-acid biosynthesis</keyword>
<accession>A0AAJ1SVZ9</accession>
<feature type="binding site" evidence="8">
    <location>
        <position position="148"/>
    </location>
    <ligand>
        <name>substrate</name>
    </ligand>
</feature>
<protein>
    <recommendedName>
        <fullName evidence="8">Glutamate 5-kinase</fullName>
        <ecNumber evidence="8">2.7.2.11</ecNumber>
    </recommendedName>
    <alternativeName>
        <fullName evidence="8">Gamma-glutamyl kinase</fullName>
        <shortName evidence="8">GK</shortName>
    </alternativeName>
</protein>
<keyword evidence="4 8" id="KW-0808">Transferase</keyword>
<dbReference type="PROSITE" id="PS00902">
    <property type="entry name" value="GLUTAMATE_5_KINASE"/>
    <property type="match status" value="1"/>
</dbReference>
<name>A0AAJ1SVZ9_9BACI</name>
<organism evidence="10 11">
    <name type="scientific">Oikeobacillus pervagus</name>
    <dbReference type="NCBI Taxonomy" id="1325931"/>
    <lineage>
        <taxon>Bacteria</taxon>
        <taxon>Bacillati</taxon>
        <taxon>Bacillota</taxon>
        <taxon>Bacilli</taxon>
        <taxon>Bacillales</taxon>
        <taxon>Bacillaceae</taxon>
        <taxon>Oikeobacillus</taxon>
    </lineage>
</organism>
<dbReference type="SUPFAM" id="SSF88697">
    <property type="entry name" value="PUA domain-like"/>
    <property type="match status" value="1"/>
</dbReference>
<feature type="binding site" evidence="8">
    <location>
        <position position="9"/>
    </location>
    <ligand>
        <name>ATP</name>
        <dbReference type="ChEBI" id="CHEBI:30616"/>
    </ligand>
</feature>
<dbReference type="PIRSF" id="PIRSF000729">
    <property type="entry name" value="GK"/>
    <property type="match status" value="1"/>
</dbReference>
<sequence length="373" mass="40353">MNKQRIVVKIGSSSLTNEQGMLSTEKLSDHVNALAHLKALGHEVILISSGAVAAGFGPLGFSVRPNTIAGKQAAAAVGQGLLMQGYNSLFKQHQIVTAQMLLTKEDFYSQERYRNLFSAISELLKNGALPILNENDSVSIEELTFGDNDMLSAIVSGFLHANALIILTDINGLYDGNPNTEKQAKKYHFLPEITDELLELAGGRGSNVGTGGMKSKLLAAKKALKLGVNVFVGTGKGKEKLSDILEGKGDGTYIGAPFQEQMNMKKQWIGLHSQVMGTIEIDEGAERALLQNGKSLLPAGLTRVEGPFEALDIVKVVNSKGELLGKGQTYYSSEDLDKLKGLTTDQTVKFSINQRAEVVHRDNWVPIEKENTK</sequence>
<evidence type="ECO:0000256" key="4">
    <source>
        <dbReference type="ARBA" id="ARBA00022679"/>
    </source>
</evidence>
<comment type="pathway">
    <text evidence="8">Amino-acid biosynthesis; L-proline biosynthesis; L-glutamate 5-semialdehyde from L-glutamate: step 1/2.</text>
</comment>
<evidence type="ECO:0000256" key="8">
    <source>
        <dbReference type="HAMAP-Rule" id="MF_00456"/>
    </source>
</evidence>
<dbReference type="InterPro" id="IPR041739">
    <property type="entry name" value="G5K_ProB"/>
</dbReference>